<reference evidence="12" key="1">
    <citation type="submission" date="2020-05" db="UniProtKB">
        <authorList>
            <consortium name="EnsemblMetazoa"/>
        </authorList>
    </citation>
    <scope>IDENTIFICATION</scope>
    <source>
        <strain evidence="12">Aabys</strain>
    </source>
</reference>
<gene>
    <name evidence="12" type="primary">101896624</name>
</gene>
<dbReference type="VEuPathDB" id="VectorBase:MDOMA2_011737"/>
<dbReference type="OrthoDB" id="1906282at2759"/>
<dbReference type="eggNOG" id="ENOG502S07M">
    <property type="taxonomic scope" value="Eukaryota"/>
</dbReference>
<comment type="similarity">
    <text evidence="3">Belongs to the TSSC4 family.</text>
</comment>
<dbReference type="KEGG" id="mde:101896624"/>
<dbReference type="RefSeq" id="XP_005178428.3">
    <property type="nucleotide sequence ID" value="XM_005178371.4"/>
</dbReference>
<evidence type="ECO:0000256" key="3">
    <source>
        <dbReference type="ARBA" id="ARBA00010362"/>
    </source>
</evidence>
<evidence type="ECO:0000256" key="7">
    <source>
        <dbReference type="ARBA" id="ARBA00023187"/>
    </source>
</evidence>
<dbReference type="VEuPathDB" id="VectorBase:MDOA008292"/>
<dbReference type="GO" id="GO:0008380">
    <property type="term" value="P:RNA splicing"/>
    <property type="evidence" value="ECO:0007669"/>
    <property type="project" value="UniProtKB-KW"/>
</dbReference>
<dbReference type="InterPro" id="IPR029338">
    <property type="entry name" value="TSSC4"/>
</dbReference>
<dbReference type="EnsemblMetazoa" id="MDOA008292-RA">
    <property type="protein sequence ID" value="MDOA008292-PA"/>
    <property type="gene ID" value="MDOA008292"/>
</dbReference>
<evidence type="ECO:0000313" key="12">
    <source>
        <dbReference type="EnsemblMetazoa" id="MDOA008292-PA"/>
    </source>
</evidence>
<dbReference type="PANTHER" id="PTHR13445">
    <property type="entry name" value="TUMOR SUPPRESSING SUBTRANSFERABLE CANDIDATE 4 TSSC4"/>
    <property type="match status" value="1"/>
</dbReference>
<dbReference type="GO" id="GO:0005681">
    <property type="term" value="C:spliceosomal complex"/>
    <property type="evidence" value="ECO:0007669"/>
    <property type="project" value="UniProtKB-KW"/>
</dbReference>
<comment type="subcellular location">
    <subcellularLocation>
        <location evidence="2">Cytoplasm</location>
    </subcellularLocation>
    <subcellularLocation>
        <location evidence="1">Nucleus</location>
    </subcellularLocation>
</comment>
<accession>A0A1I8MTH8</accession>
<protein>
    <recommendedName>
        <fullName evidence="9">U5 small nuclear ribonucleoprotein TSSC4</fullName>
    </recommendedName>
</protein>
<keyword evidence="6" id="KW-0747">Spliceosome</keyword>
<evidence type="ECO:0000256" key="4">
    <source>
        <dbReference type="ARBA" id="ARBA00022490"/>
    </source>
</evidence>
<evidence type="ECO:0000256" key="9">
    <source>
        <dbReference type="ARBA" id="ARBA00035304"/>
    </source>
</evidence>
<name>A0A1I8MTH8_MUSDO</name>
<proteinExistence type="inferred from homology"/>
<keyword evidence="5" id="KW-0507">mRNA processing</keyword>
<sequence>MMVDFEAKRNALFACLDDASSELKGTSLDQTSVIKNPLKRTSSGGTELVYRNSIKSPHKNQSIDRSLKSLRGKESIFKKPELPISRCLKPRTLPDFKVNPHKWKKYSLEDVDISDHTNTSAAFEFLREIDARKETDGDDEGTETVQHKKIEFKKSSKLSRNIKTLKAQEQEDVEIDSPKLKGSKLIMPEYIIGGSKKPNKVSRVKNDKKDRAAGKLMLSHLHEEDEEE</sequence>
<feature type="region of interest" description="Disordered" evidence="11">
    <location>
        <begin position="196"/>
        <end position="228"/>
    </location>
</feature>
<keyword evidence="4" id="KW-0963">Cytoplasm</keyword>
<evidence type="ECO:0000256" key="2">
    <source>
        <dbReference type="ARBA" id="ARBA00004496"/>
    </source>
</evidence>
<keyword evidence="8" id="KW-0539">Nucleus</keyword>
<evidence type="ECO:0000256" key="6">
    <source>
        <dbReference type="ARBA" id="ARBA00022728"/>
    </source>
</evidence>
<feature type="compositionally biased region" description="Basic and acidic residues" evidence="11">
    <location>
        <begin position="204"/>
        <end position="213"/>
    </location>
</feature>
<evidence type="ECO:0000256" key="5">
    <source>
        <dbReference type="ARBA" id="ARBA00022664"/>
    </source>
</evidence>
<dbReference type="Pfam" id="PF15264">
    <property type="entry name" value="TSSC4"/>
    <property type="match status" value="1"/>
</dbReference>
<organism evidence="12">
    <name type="scientific">Musca domestica</name>
    <name type="common">House fly</name>
    <dbReference type="NCBI Taxonomy" id="7370"/>
    <lineage>
        <taxon>Eukaryota</taxon>
        <taxon>Metazoa</taxon>
        <taxon>Ecdysozoa</taxon>
        <taxon>Arthropoda</taxon>
        <taxon>Hexapoda</taxon>
        <taxon>Insecta</taxon>
        <taxon>Pterygota</taxon>
        <taxon>Neoptera</taxon>
        <taxon>Endopterygota</taxon>
        <taxon>Diptera</taxon>
        <taxon>Brachycera</taxon>
        <taxon>Muscomorpha</taxon>
        <taxon>Muscoidea</taxon>
        <taxon>Muscidae</taxon>
        <taxon>Musca</taxon>
    </lineage>
</organism>
<dbReference type="GO" id="GO:0006397">
    <property type="term" value="P:mRNA processing"/>
    <property type="evidence" value="ECO:0007669"/>
    <property type="project" value="UniProtKB-KW"/>
</dbReference>
<dbReference type="AlphaFoldDB" id="A0A1I8MTH8"/>
<dbReference type="PANTHER" id="PTHR13445:SF3">
    <property type="entry name" value="U5 SMALL NUCLEAR RIBONUCLEOPROTEIN TSSC4"/>
    <property type="match status" value="1"/>
</dbReference>
<comment type="function">
    <text evidence="10">Protein associated with the U5 snRNP, during its maturation and its post-splicing recycling and which is required for spliceosomal tri-snRNP complex assembly in the nucleus. Has a molecular sequestering activity and transiently hinders SNRNP200 binding sites for constitutive splicing factors that intervene later during the assembly of the spliceosome and splicing. Together with its molecular sequestering activity, may also function as a molecular adapter and placeholder, coordinating the assembly of the U5 snRNP and its association with the U4/U6 di-snRNP.</text>
</comment>
<dbReference type="GO" id="GO:0005737">
    <property type="term" value="C:cytoplasm"/>
    <property type="evidence" value="ECO:0007669"/>
    <property type="project" value="UniProtKB-SubCell"/>
</dbReference>
<evidence type="ECO:0000256" key="11">
    <source>
        <dbReference type="SAM" id="MobiDB-lite"/>
    </source>
</evidence>
<evidence type="ECO:0000256" key="10">
    <source>
        <dbReference type="ARBA" id="ARBA00045970"/>
    </source>
</evidence>
<keyword evidence="7" id="KW-0508">mRNA splicing</keyword>
<dbReference type="STRING" id="7370.A0A1I8MTH8"/>
<evidence type="ECO:0000256" key="1">
    <source>
        <dbReference type="ARBA" id="ARBA00004123"/>
    </source>
</evidence>
<evidence type="ECO:0000256" key="8">
    <source>
        <dbReference type="ARBA" id="ARBA00023242"/>
    </source>
</evidence>